<feature type="transmembrane region" description="Helical" evidence="1">
    <location>
        <begin position="38"/>
        <end position="56"/>
    </location>
</feature>
<evidence type="ECO:0000259" key="2">
    <source>
        <dbReference type="Pfam" id="PF07786"/>
    </source>
</evidence>
<feature type="transmembrane region" description="Helical" evidence="1">
    <location>
        <begin position="345"/>
        <end position="363"/>
    </location>
</feature>
<feature type="transmembrane region" description="Helical" evidence="1">
    <location>
        <begin position="106"/>
        <end position="124"/>
    </location>
</feature>
<dbReference type="EMBL" id="PNQX01000001">
    <property type="protein sequence ID" value="PMQ21505.1"/>
    <property type="molecule type" value="Genomic_DNA"/>
</dbReference>
<feature type="transmembrane region" description="Helical" evidence="1">
    <location>
        <begin position="207"/>
        <end position="226"/>
    </location>
</feature>
<proteinExistence type="predicted"/>
<accession>A0A2N7S5U2</accession>
<evidence type="ECO:0000313" key="3">
    <source>
        <dbReference type="EMBL" id="PMQ21505.1"/>
    </source>
</evidence>
<reference evidence="3 4" key="1">
    <citation type="journal article" date="2017" name="Elife">
        <title>Extensive horizontal gene transfer in cheese-associated bacteria.</title>
        <authorList>
            <person name="Bonham K.S."/>
            <person name="Wolfe B.E."/>
            <person name="Dutton R.J."/>
        </authorList>
    </citation>
    <scope>NUCLEOTIDE SEQUENCE [LARGE SCALE GENOMIC DNA]</scope>
    <source>
        <strain evidence="3 4">JB182</strain>
    </source>
</reference>
<evidence type="ECO:0000256" key="1">
    <source>
        <dbReference type="SAM" id="Phobius"/>
    </source>
</evidence>
<feature type="transmembrane region" description="Helical" evidence="1">
    <location>
        <begin position="369"/>
        <end position="386"/>
    </location>
</feature>
<dbReference type="OMA" id="EYPVLTW"/>
<organism evidence="3 4">
    <name type="scientific">Glutamicibacter arilaitensis</name>
    <dbReference type="NCBI Taxonomy" id="256701"/>
    <lineage>
        <taxon>Bacteria</taxon>
        <taxon>Bacillati</taxon>
        <taxon>Actinomycetota</taxon>
        <taxon>Actinomycetes</taxon>
        <taxon>Micrococcales</taxon>
        <taxon>Micrococcaceae</taxon>
        <taxon>Glutamicibacter</taxon>
    </lineage>
</organism>
<sequence>MGLNLHSRMLQWHPWCNSWCDVFMNETRSSRRLLGVDAARLVAILGMFAAHIFPLYETSGIPAYSPTFTGTFASGRASVLFMVLAGLSLTLLSTSLTRKRFSHPKVYSVLVLRALIIAVLGMAIGSINEGIAIILVHYGLLFLLLPLVLKLPRITIWVVSALWLVLMPILWRPLAAAALGQSLGHNPSFGDLLNPQLLFKDLTVTGYYPLLVWLGFGLLGVALGSCNLRSKKTAGLLALVGSLIAILTYIGSRLISLQNAELIARELNLKASLVPTMITTGRLPGMNLEPLLDHSAYLWLPTGHSNSLLSTLHNAACAVAIIGLLLLIIGYLGPLGRIVAGAGRAPLTLYVGHLILLPAMQDYLEPSTIWWILVAATAIFGIWLGFSKASGPLEYGVRVLSGADVDAAAKDKL</sequence>
<feature type="transmembrane region" description="Helical" evidence="1">
    <location>
        <begin position="76"/>
        <end position="94"/>
    </location>
</feature>
<gene>
    <name evidence="3" type="ORF">CIK84_08160</name>
</gene>
<protein>
    <submittedName>
        <fullName evidence="3">DUF1624 domain-containing protein</fullName>
    </submittedName>
</protein>
<dbReference type="AlphaFoldDB" id="A0A2N7S5U2"/>
<feature type="transmembrane region" description="Helical" evidence="1">
    <location>
        <begin position="312"/>
        <end position="333"/>
    </location>
</feature>
<feature type="transmembrane region" description="Helical" evidence="1">
    <location>
        <begin position="233"/>
        <end position="252"/>
    </location>
</feature>
<comment type="caution">
    <text evidence="3">The sequence shown here is derived from an EMBL/GenBank/DDBJ whole genome shotgun (WGS) entry which is preliminary data.</text>
</comment>
<name>A0A2N7S5U2_9MICC</name>
<feature type="transmembrane region" description="Helical" evidence="1">
    <location>
        <begin position="156"/>
        <end position="174"/>
    </location>
</feature>
<evidence type="ECO:0000313" key="4">
    <source>
        <dbReference type="Proteomes" id="UP000235739"/>
    </source>
</evidence>
<feature type="transmembrane region" description="Helical" evidence="1">
    <location>
        <begin position="130"/>
        <end position="149"/>
    </location>
</feature>
<dbReference type="Proteomes" id="UP000235739">
    <property type="component" value="Unassembled WGS sequence"/>
</dbReference>
<keyword evidence="1" id="KW-0812">Transmembrane</keyword>
<keyword evidence="1" id="KW-1133">Transmembrane helix</keyword>
<dbReference type="Pfam" id="PF07786">
    <property type="entry name" value="HGSNAT_cat"/>
    <property type="match status" value="1"/>
</dbReference>
<feature type="domain" description="Heparan-alpha-glucosaminide N-acetyltransferase catalytic" evidence="2">
    <location>
        <begin position="32"/>
        <end position="251"/>
    </location>
</feature>
<keyword evidence="1" id="KW-0472">Membrane</keyword>
<dbReference type="InterPro" id="IPR012429">
    <property type="entry name" value="HGSNAT_cat"/>
</dbReference>